<evidence type="ECO:0000256" key="2">
    <source>
        <dbReference type="ARBA" id="ARBA00022553"/>
    </source>
</evidence>
<evidence type="ECO:0000313" key="5">
    <source>
        <dbReference type="Proteomes" id="UP000255467"/>
    </source>
</evidence>
<dbReference type="InterPro" id="IPR020806">
    <property type="entry name" value="PKS_PP-bd"/>
</dbReference>
<protein>
    <submittedName>
        <fullName evidence="4">ActI ORF3</fullName>
    </submittedName>
</protein>
<dbReference type="SMART" id="SM00823">
    <property type="entry name" value="PKS_PP"/>
    <property type="match status" value="1"/>
</dbReference>
<dbReference type="Proteomes" id="UP000255467">
    <property type="component" value="Unassembled WGS sequence"/>
</dbReference>
<proteinExistence type="predicted"/>
<dbReference type="SUPFAM" id="SSF47336">
    <property type="entry name" value="ACP-like"/>
    <property type="match status" value="1"/>
</dbReference>
<dbReference type="InterPro" id="IPR009081">
    <property type="entry name" value="PP-bd_ACP"/>
</dbReference>
<accession>A0A378YW05</accession>
<dbReference type="Gene3D" id="1.10.1200.10">
    <property type="entry name" value="ACP-like"/>
    <property type="match status" value="1"/>
</dbReference>
<dbReference type="Pfam" id="PF00550">
    <property type="entry name" value="PP-binding"/>
    <property type="match status" value="1"/>
</dbReference>
<keyword evidence="5" id="KW-1185">Reference proteome</keyword>
<dbReference type="PROSITE" id="PS50075">
    <property type="entry name" value="CARRIER"/>
    <property type="match status" value="1"/>
</dbReference>
<dbReference type="PROSITE" id="PS00012">
    <property type="entry name" value="PHOSPHOPANTETHEINE"/>
    <property type="match status" value="1"/>
</dbReference>
<dbReference type="RefSeq" id="WP_039814772.1">
    <property type="nucleotide sequence ID" value="NZ_JARWOO010000023.1"/>
</dbReference>
<keyword evidence="1" id="KW-0596">Phosphopantetheine</keyword>
<evidence type="ECO:0000256" key="1">
    <source>
        <dbReference type="ARBA" id="ARBA00022450"/>
    </source>
</evidence>
<feature type="domain" description="Carrier" evidence="3">
    <location>
        <begin position="1"/>
        <end position="79"/>
    </location>
</feature>
<dbReference type="OrthoDB" id="3537906at2"/>
<gene>
    <name evidence="4" type="ORF">NCTC1934_04720</name>
</gene>
<dbReference type="InterPro" id="IPR036736">
    <property type="entry name" value="ACP-like_sf"/>
</dbReference>
<evidence type="ECO:0000259" key="3">
    <source>
        <dbReference type="PROSITE" id="PS50075"/>
    </source>
</evidence>
<dbReference type="InterPro" id="IPR006162">
    <property type="entry name" value="Ppantetheine_attach_site"/>
</dbReference>
<sequence>MLTTEQLRAAMIASAGEDESITLDGDFASRDFAELGFDSLALMETCAHLKRAHGIVIPDETLWDLTTPDQLMRWVNGAPA</sequence>
<organism evidence="4 5">
    <name type="scientific">Nocardia otitidiscaviarum</name>
    <dbReference type="NCBI Taxonomy" id="1823"/>
    <lineage>
        <taxon>Bacteria</taxon>
        <taxon>Bacillati</taxon>
        <taxon>Actinomycetota</taxon>
        <taxon>Actinomycetes</taxon>
        <taxon>Mycobacteriales</taxon>
        <taxon>Nocardiaceae</taxon>
        <taxon>Nocardia</taxon>
    </lineage>
</organism>
<keyword evidence="2" id="KW-0597">Phosphoprotein</keyword>
<dbReference type="GO" id="GO:0031177">
    <property type="term" value="F:phosphopantetheine binding"/>
    <property type="evidence" value="ECO:0007669"/>
    <property type="project" value="InterPro"/>
</dbReference>
<dbReference type="AlphaFoldDB" id="A0A378YW05"/>
<dbReference type="EMBL" id="UGRY01000002">
    <property type="protein sequence ID" value="SUA81322.1"/>
    <property type="molecule type" value="Genomic_DNA"/>
</dbReference>
<reference evidence="4 5" key="1">
    <citation type="submission" date="2018-06" db="EMBL/GenBank/DDBJ databases">
        <authorList>
            <consortium name="Pathogen Informatics"/>
            <person name="Doyle S."/>
        </authorList>
    </citation>
    <scope>NUCLEOTIDE SEQUENCE [LARGE SCALE GENOMIC DNA]</scope>
    <source>
        <strain evidence="4 5">NCTC1934</strain>
    </source>
</reference>
<evidence type="ECO:0000313" key="4">
    <source>
        <dbReference type="EMBL" id="SUA81322.1"/>
    </source>
</evidence>
<name>A0A378YW05_9NOCA</name>